<dbReference type="GO" id="GO:0003887">
    <property type="term" value="F:DNA-directed DNA polymerase activity"/>
    <property type="evidence" value="ECO:0007669"/>
    <property type="project" value="InterPro"/>
</dbReference>
<dbReference type="Pfam" id="PF14791">
    <property type="entry name" value="DNA_pol_B_thumb"/>
    <property type="match status" value="1"/>
</dbReference>
<dbReference type="OrthoDB" id="205514at2759"/>
<evidence type="ECO:0000256" key="10">
    <source>
        <dbReference type="PIRSR" id="PIRSR000817-1"/>
    </source>
</evidence>
<dbReference type="InterPro" id="IPR037160">
    <property type="entry name" value="DNA_Pol_thumb_sf"/>
</dbReference>
<dbReference type="Gene3D" id="3.30.210.10">
    <property type="entry name" value="DNA polymerase, thumb domain"/>
    <property type="match status" value="1"/>
</dbReference>
<dbReference type="PRINTS" id="PR00869">
    <property type="entry name" value="DNAPOLX"/>
</dbReference>
<dbReference type="InterPro" id="IPR018944">
    <property type="entry name" value="DNA_pol_lambd_fingers_domain"/>
</dbReference>
<evidence type="ECO:0000256" key="6">
    <source>
        <dbReference type="ARBA" id="ARBA00022705"/>
    </source>
</evidence>
<evidence type="ECO:0000256" key="2">
    <source>
        <dbReference type="ARBA" id="ARBA00004123"/>
    </source>
</evidence>
<gene>
    <name evidence="14" type="ORF">BT96DRAFT_968998</name>
</gene>
<dbReference type="PRINTS" id="PR00871">
    <property type="entry name" value="DNAPOLXTDT"/>
</dbReference>
<keyword evidence="6" id="KW-0235">DNA replication</keyword>
<dbReference type="SUPFAM" id="SSF81585">
    <property type="entry name" value="PsbU/PolX domain-like"/>
    <property type="match status" value="1"/>
</dbReference>
<dbReference type="Gene3D" id="1.10.150.20">
    <property type="entry name" value="5' to 3' exonuclease, C-terminal subdomain"/>
    <property type="match status" value="1"/>
</dbReference>
<dbReference type="GO" id="GO:0003677">
    <property type="term" value="F:DNA binding"/>
    <property type="evidence" value="ECO:0007669"/>
    <property type="project" value="InterPro"/>
</dbReference>
<organism evidence="14 15">
    <name type="scientific">Gymnopus androsaceus JB14</name>
    <dbReference type="NCBI Taxonomy" id="1447944"/>
    <lineage>
        <taxon>Eukaryota</taxon>
        <taxon>Fungi</taxon>
        <taxon>Dikarya</taxon>
        <taxon>Basidiomycota</taxon>
        <taxon>Agaricomycotina</taxon>
        <taxon>Agaricomycetes</taxon>
        <taxon>Agaricomycetidae</taxon>
        <taxon>Agaricales</taxon>
        <taxon>Marasmiineae</taxon>
        <taxon>Omphalotaceae</taxon>
        <taxon>Gymnopus</taxon>
    </lineage>
</organism>
<dbReference type="InterPro" id="IPR028207">
    <property type="entry name" value="DNA_pol_B_palm_palm"/>
</dbReference>
<dbReference type="Pfam" id="PF14716">
    <property type="entry name" value="HHH_8"/>
    <property type="match status" value="1"/>
</dbReference>
<dbReference type="Gene3D" id="3.30.460.10">
    <property type="entry name" value="Beta Polymerase, domain 2"/>
    <property type="match status" value="1"/>
</dbReference>
<dbReference type="SUPFAM" id="SSF81301">
    <property type="entry name" value="Nucleotidyltransferase"/>
    <property type="match status" value="1"/>
</dbReference>
<evidence type="ECO:0000256" key="3">
    <source>
        <dbReference type="ARBA" id="ARBA00022634"/>
    </source>
</evidence>
<dbReference type="CDD" id="cd00141">
    <property type="entry name" value="NT_POLXc"/>
    <property type="match status" value="1"/>
</dbReference>
<evidence type="ECO:0000256" key="9">
    <source>
        <dbReference type="ARBA" id="ARBA00023242"/>
    </source>
</evidence>
<evidence type="ECO:0000256" key="5">
    <source>
        <dbReference type="ARBA" id="ARBA00022695"/>
    </source>
</evidence>
<dbReference type="Pfam" id="PF10391">
    <property type="entry name" value="DNA_pol_lambd_f"/>
    <property type="match status" value="1"/>
</dbReference>
<dbReference type="Gene3D" id="1.10.150.110">
    <property type="entry name" value="DNA polymerase beta, N-terminal domain-like"/>
    <property type="match status" value="1"/>
</dbReference>
<evidence type="ECO:0000256" key="12">
    <source>
        <dbReference type="SAM" id="MobiDB-lite"/>
    </source>
</evidence>
<feature type="binding site" evidence="10">
    <location>
        <position position="398"/>
    </location>
    <ligand>
        <name>Mg(2+)</name>
        <dbReference type="ChEBI" id="CHEBI:18420"/>
    </ligand>
</feature>
<evidence type="ECO:0000313" key="14">
    <source>
        <dbReference type="EMBL" id="KAE9411611.1"/>
    </source>
</evidence>
<feature type="domain" description="DNA-directed DNA polymerase X" evidence="13">
    <location>
        <begin position="184"/>
        <end position="559"/>
    </location>
</feature>
<dbReference type="Pfam" id="PF14792">
    <property type="entry name" value="DNA_pol_B_palm"/>
    <property type="match status" value="1"/>
</dbReference>
<keyword evidence="15" id="KW-1185">Reference proteome</keyword>
<feature type="binding site" evidence="10">
    <location>
        <position position="484"/>
    </location>
    <ligand>
        <name>Mg(2+)</name>
        <dbReference type="ChEBI" id="CHEBI:18420"/>
    </ligand>
</feature>
<evidence type="ECO:0000256" key="8">
    <source>
        <dbReference type="ARBA" id="ARBA00022842"/>
    </source>
</evidence>
<comment type="subcellular location">
    <subcellularLocation>
        <location evidence="2">Nucleus</location>
    </subcellularLocation>
</comment>
<evidence type="ECO:0000256" key="7">
    <source>
        <dbReference type="ARBA" id="ARBA00022723"/>
    </source>
</evidence>
<dbReference type="GO" id="GO:0005634">
    <property type="term" value="C:nucleus"/>
    <property type="evidence" value="ECO:0007669"/>
    <property type="project" value="UniProtKB-SubCell"/>
</dbReference>
<feature type="region of interest" description="Disordered" evidence="12">
    <location>
        <begin position="1"/>
        <end position="27"/>
    </location>
</feature>
<accession>A0A6A4ILV8</accession>
<dbReference type="SUPFAM" id="SSF47802">
    <property type="entry name" value="DNA polymerase beta, N-terminal domain-like"/>
    <property type="match status" value="1"/>
</dbReference>
<dbReference type="InterPro" id="IPR029398">
    <property type="entry name" value="PolB_thumb"/>
</dbReference>
<dbReference type="EMBL" id="ML769383">
    <property type="protein sequence ID" value="KAE9411611.1"/>
    <property type="molecule type" value="Genomic_DNA"/>
</dbReference>
<feature type="non-terminal residue" evidence="14">
    <location>
        <position position="1"/>
    </location>
</feature>
<dbReference type="InterPro" id="IPR043519">
    <property type="entry name" value="NT_sf"/>
</dbReference>
<evidence type="ECO:0000256" key="11">
    <source>
        <dbReference type="PIRSR" id="PIRSR622312-50"/>
    </source>
</evidence>
<feature type="active site" description="Nucleophile; Schiff-base intermediate with DNA; for 5'-dRP lyase activity" evidence="11">
    <location>
        <position position="247"/>
    </location>
</feature>
<keyword evidence="9" id="KW-0539">Nucleus</keyword>
<keyword evidence="3" id="KW-0237">DNA synthesis</keyword>
<protein>
    <submittedName>
        <fullName evidence="14">Nucleotidyltransferase</fullName>
    </submittedName>
</protein>
<dbReference type="FunFam" id="3.30.210.10:FF:000005">
    <property type="entry name" value="DNA polymerase IV"/>
    <property type="match status" value="1"/>
</dbReference>
<dbReference type="FunFam" id="1.10.150.110:FF:000005">
    <property type="entry name" value="DNA polymerase POL4"/>
    <property type="match status" value="1"/>
</dbReference>
<dbReference type="PANTHER" id="PTHR11276">
    <property type="entry name" value="DNA POLYMERASE TYPE-X FAMILY MEMBER"/>
    <property type="match status" value="1"/>
</dbReference>
<dbReference type="Proteomes" id="UP000799118">
    <property type="component" value="Unassembled WGS sequence"/>
</dbReference>
<keyword evidence="7 10" id="KW-0479">Metal-binding</keyword>
<evidence type="ECO:0000259" key="13">
    <source>
        <dbReference type="SMART" id="SM00483"/>
    </source>
</evidence>
<reference evidence="14" key="1">
    <citation type="journal article" date="2019" name="Environ. Microbiol.">
        <title>Fungal ecological strategies reflected in gene transcription - a case study of two litter decomposers.</title>
        <authorList>
            <person name="Barbi F."/>
            <person name="Kohler A."/>
            <person name="Barry K."/>
            <person name="Baskaran P."/>
            <person name="Daum C."/>
            <person name="Fauchery L."/>
            <person name="Ihrmark K."/>
            <person name="Kuo A."/>
            <person name="LaButti K."/>
            <person name="Lipzen A."/>
            <person name="Morin E."/>
            <person name="Grigoriev I.V."/>
            <person name="Henrissat B."/>
            <person name="Lindahl B."/>
            <person name="Martin F."/>
        </authorList>
    </citation>
    <scope>NUCLEOTIDE SEQUENCE</scope>
    <source>
        <strain evidence="14">JB14</strain>
    </source>
</reference>
<feature type="binding site" evidence="10">
    <location>
        <position position="396"/>
    </location>
    <ligand>
        <name>Mg(2+)</name>
        <dbReference type="ChEBI" id="CHEBI:18420"/>
    </ligand>
</feature>
<comment type="cofactor">
    <cofactor evidence="1 10">
        <name>Mg(2+)</name>
        <dbReference type="ChEBI" id="CHEBI:18420"/>
    </cofactor>
</comment>
<evidence type="ECO:0000313" key="15">
    <source>
        <dbReference type="Proteomes" id="UP000799118"/>
    </source>
</evidence>
<keyword evidence="4" id="KW-0808">Transferase</keyword>
<proteinExistence type="predicted"/>
<dbReference type="InterPro" id="IPR027421">
    <property type="entry name" value="DNA_pol_lamdba_lyase_dom_sf"/>
</dbReference>
<name>A0A6A4ILV8_9AGAR</name>
<dbReference type="AlphaFoldDB" id="A0A6A4ILV8"/>
<dbReference type="PANTHER" id="PTHR11276:SF28">
    <property type="entry name" value="DNA POLYMERASE LAMBDA"/>
    <property type="match status" value="1"/>
</dbReference>
<keyword evidence="8 10" id="KW-0460">Magnesium</keyword>
<keyword evidence="5" id="KW-0548">Nucleotidyltransferase</keyword>
<dbReference type="SMART" id="SM00483">
    <property type="entry name" value="POLXc"/>
    <property type="match status" value="1"/>
</dbReference>
<evidence type="ECO:0000256" key="4">
    <source>
        <dbReference type="ARBA" id="ARBA00022679"/>
    </source>
</evidence>
<dbReference type="InterPro" id="IPR001726">
    <property type="entry name" value="TdT/Mu"/>
</dbReference>
<dbReference type="PIRSF" id="PIRSF000817">
    <property type="entry name" value="DNA_NT"/>
    <property type="match status" value="1"/>
</dbReference>
<dbReference type="InterPro" id="IPR002054">
    <property type="entry name" value="DNA-dir_DNA_pol_X"/>
</dbReference>
<dbReference type="InterPro" id="IPR022312">
    <property type="entry name" value="DNA_pol_X"/>
</dbReference>
<evidence type="ECO:0000256" key="1">
    <source>
        <dbReference type="ARBA" id="ARBA00001946"/>
    </source>
</evidence>
<dbReference type="GO" id="GO:0046872">
    <property type="term" value="F:metal ion binding"/>
    <property type="evidence" value="ECO:0007669"/>
    <property type="project" value="UniProtKB-KW"/>
</dbReference>
<dbReference type="GO" id="GO:0006303">
    <property type="term" value="P:double-strand break repair via nonhomologous end joining"/>
    <property type="evidence" value="ECO:0007669"/>
    <property type="project" value="TreeGrafter"/>
</dbReference>
<dbReference type="InterPro" id="IPR010996">
    <property type="entry name" value="HHH_MUS81"/>
</dbReference>
<sequence>MTSPSSKRSASESISPPPSKRKRSCSPDSFFSDVSESPLYVFLVDAKLNGETIEELISLVDQFNLNDTAKSQTGVELQLSLNAEDADIIVTEVRMRARLERHLDWVTAKQKAIVTTQWLRDSVRSQQLLPCGKYAALGELYEETVHNCPENNCAVDAPSKAKKENTNIRYNHRYACMRNSPLNCPNQVLIKKLAVLRRHRELEGLDVQALSYERAISVLKAFPHHITANDVQQVSDLPHIGPKILSKIEEFIQRGDITECNDILSEARYQSLVAFTEIYGIGPSTARNLYSLGLRTIEDLEKHYKDKDNAKIQATRIQAPAKKTFTSPTSKLRELGLPEMTVKEALLLREDLNVRIPRSEVEEIRDVIMNELGQIRRGCVSMITGGYRRGKIESNDIDIVISHKDLKSGGDEVKGLCATLVKRLYDKGIVTHVMHLSSFRPHNTLRTAHWDSLEKALTVVKLRDNNNNGTGQKQNQKHIHRRLDLIFAAPEVYWTAVVGWTGSIMFERDLRFWAKQEKGMRFDSSGISRRHDSKLYFPKSEEEVFELLGLEWIDPTLRNADM</sequence>